<sequence>MREQMVPLELIERALGVKLYPWQVDFIFHGKDYPLYICPCVVFGSGNFEGARLSHNHDGKCYIEGRGTGHTFAFCIKLALFQGNPLDIRRPENFSDYGDGSIRYARGYFRHMFYYDVWFPLKKAGVPVRELIGINQFK</sequence>
<dbReference type="EMBL" id="FOOX01000020">
    <property type="protein sequence ID" value="SFH21654.1"/>
    <property type="molecule type" value="Genomic_DNA"/>
</dbReference>
<proteinExistence type="predicted"/>
<dbReference type="OrthoDB" id="2053026at2"/>
<reference evidence="2" key="1">
    <citation type="submission" date="2016-10" db="EMBL/GenBank/DDBJ databases">
        <authorList>
            <person name="Varghese N."/>
            <person name="Submissions S."/>
        </authorList>
    </citation>
    <scope>NUCLEOTIDE SEQUENCE [LARGE SCALE GENOMIC DNA]</scope>
    <source>
        <strain evidence="2">DSM 17038</strain>
    </source>
</reference>
<keyword evidence="2" id="KW-1185">Reference proteome</keyword>
<dbReference type="STRING" id="341036.SAMN05660649_04287"/>
<evidence type="ECO:0000313" key="1">
    <source>
        <dbReference type="EMBL" id="SFH21654.1"/>
    </source>
</evidence>
<organism evidence="1 2">
    <name type="scientific">Desulfotruncus arcticus DSM 17038</name>
    <dbReference type="NCBI Taxonomy" id="1121424"/>
    <lineage>
        <taxon>Bacteria</taxon>
        <taxon>Bacillati</taxon>
        <taxon>Bacillota</taxon>
        <taxon>Clostridia</taxon>
        <taxon>Eubacteriales</taxon>
        <taxon>Desulfallaceae</taxon>
        <taxon>Desulfotruncus</taxon>
    </lineage>
</organism>
<name>A0A1I2Y7G1_9FIRM</name>
<dbReference type="AlphaFoldDB" id="A0A1I2Y7G1"/>
<dbReference type="RefSeq" id="WP_092474200.1">
    <property type="nucleotide sequence ID" value="NZ_FOOX01000020.1"/>
</dbReference>
<dbReference type="Proteomes" id="UP000199337">
    <property type="component" value="Unassembled WGS sequence"/>
</dbReference>
<protein>
    <submittedName>
        <fullName evidence="1">Uncharacterized protein</fullName>
    </submittedName>
</protein>
<evidence type="ECO:0000313" key="2">
    <source>
        <dbReference type="Proteomes" id="UP000199337"/>
    </source>
</evidence>
<accession>A0A1I2Y7G1</accession>
<gene>
    <name evidence="1" type="ORF">SAMN05660649_04287</name>
</gene>